<sequence length="95" mass="10679">MNVSIDGAFIRSEADFHAVLAEELGLPSHYGRNLDAMWDVLSTDVERPVVLVWKNSRLSSDALGGKFAQIVGILERVKAQDAAWNLPERFDYFLE</sequence>
<dbReference type="InterPro" id="IPR035905">
    <property type="entry name" value="Barstar-like_sf"/>
</dbReference>
<organism evidence="3 4">
    <name type="scientific">Dyella japonica</name>
    <dbReference type="NCBI Taxonomy" id="231455"/>
    <lineage>
        <taxon>Bacteria</taxon>
        <taxon>Pseudomonadati</taxon>
        <taxon>Pseudomonadota</taxon>
        <taxon>Gammaproteobacteria</taxon>
        <taxon>Lysobacterales</taxon>
        <taxon>Rhodanobacteraceae</taxon>
        <taxon>Dyella</taxon>
    </lineage>
</organism>
<comment type="similarity">
    <text evidence="1">Belongs to the barstar family.</text>
</comment>
<comment type="caution">
    <text evidence="3">The sequence shown here is derived from an EMBL/GenBank/DDBJ whole genome shotgun (WGS) entry which is preliminary data.</text>
</comment>
<evidence type="ECO:0000313" key="3">
    <source>
        <dbReference type="EMBL" id="MET3651789.1"/>
    </source>
</evidence>
<protein>
    <submittedName>
        <fullName evidence="3">Ribonuclease inhibitor</fullName>
    </submittedName>
</protein>
<dbReference type="Proteomes" id="UP001549184">
    <property type="component" value="Unassembled WGS sequence"/>
</dbReference>
<evidence type="ECO:0000313" key="4">
    <source>
        <dbReference type="Proteomes" id="UP001549184"/>
    </source>
</evidence>
<gene>
    <name evidence="3" type="ORF">ABIC75_001511</name>
</gene>
<keyword evidence="4" id="KW-1185">Reference proteome</keyword>
<accession>A0ABV2JSH6</accession>
<evidence type="ECO:0000256" key="1">
    <source>
        <dbReference type="ARBA" id="ARBA00006845"/>
    </source>
</evidence>
<dbReference type="Pfam" id="PF01337">
    <property type="entry name" value="Barstar"/>
    <property type="match status" value="1"/>
</dbReference>
<proteinExistence type="inferred from homology"/>
<feature type="domain" description="Barstar (barnase inhibitor)" evidence="2">
    <location>
        <begin position="2"/>
        <end position="81"/>
    </location>
</feature>
<dbReference type="EMBL" id="JBEPMU010000002">
    <property type="protein sequence ID" value="MET3651789.1"/>
    <property type="molecule type" value="Genomic_DNA"/>
</dbReference>
<reference evidence="3 4" key="1">
    <citation type="submission" date="2024-06" db="EMBL/GenBank/DDBJ databases">
        <title>Sorghum-associated microbial communities from plants grown in Nebraska, USA.</title>
        <authorList>
            <person name="Schachtman D."/>
        </authorList>
    </citation>
    <scope>NUCLEOTIDE SEQUENCE [LARGE SCALE GENOMIC DNA]</scope>
    <source>
        <strain evidence="3 4">1073</strain>
    </source>
</reference>
<dbReference type="SUPFAM" id="SSF52038">
    <property type="entry name" value="Barstar-related"/>
    <property type="match status" value="1"/>
</dbReference>
<dbReference type="InterPro" id="IPR000468">
    <property type="entry name" value="Barstar"/>
</dbReference>
<dbReference type="RefSeq" id="WP_354013223.1">
    <property type="nucleotide sequence ID" value="NZ_JBEPMU010000002.1"/>
</dbReference>
<dbReference type="Gene3D" id="3.30.370.10">
    <property type="entry name" value="Barstar-like"/>
    <property type="match status" value="1"/>
</dbReference>
<evidence type="ECO:0000259" key="2">
    <source>
        <dbReference type="Pfam" id="PF01337"/>
    </source>
</evidence>
<name>A0ABV2JSH6_9GAMM</name>